<proteinExistence type="predicted"/>
<evidence type="ECO:0000313" key="3">
    <source>
        <dbReference type="Proteomes" id="UP000625247"/>
    </source>
</evidence>
<dbReference type="SMART" id="SM00507">
    <property type="entry name" value="HNHc"/>
    <property type="match status" value="1"/>
</dbReference>
<dbReference type="RefSeq" id="WP_191945490.1">
    <property type="nucleotide sequence ID" value="NZ_JACYNP010000011.1"/>
</dbReference>
<dbReference type="EMBL" id="JACYNP010000011">
    <property type="protein sequence ID" value="MBD8123609.1"/>
    <property type="molecule type" value="Genomic_DNA"/>
</dbReference>
<keyword evidence="2" id="KW-0540">Nuclease</keyword>
<comment type="caution">
    <text evidence="2">The sequence shown here is derived from an EMBL/GenBank/DDBJ whole genome shotgun (WGS) entry which is preliminary data.</text>
</comment>
<feature type="domain" description="HNH nuclease" evidence="1">
    <location>
        <begin position="155"/>
        <end position="213"/>
    </location>
</feature>
<dbReference type="Gene3D" id="1.10.30.50">
    <property type="match status" value="1"/>
</dbReference>
<gene>
    <name evidence="2" type="ORF">IFT62_20590</name>
</gene>
<dbReference type="Proteomes" id="UP000625247">
    <property type="component" value="Unassembled WGS sequence"/>
</dbReference>
<dbReference type="Pfam" id="PF01844">
    <property type="entry name" value="HNH"/>
    <property type="match status" value="1"/>
</dbReference>
<protein>
    <submittedName>
        <fullName evidence="2">HNH endonuclease</fullName>
    </submittedName>
</protein>
<organism evidence="2 3">
    <name type="scientific">Pseudomonas lutea</name>
    <dbReference type="NCBI Taxonomy" id="243924"/>
    <lineage>
        <taxon>Bacteria</taxon>
        <taxon>Pseudomonadati</taxon>
        <taxon>Pseudomonadota</taxon>
        <taxon>Gammaproteobacteria</taxon>
        <taxon>Pseudomonadales</taxon>
        <taxon>Pseudomonadaceae</taxon>
        <taxon>Pseudomonas</taxon>
    </lineage>
</organism>
<keyword evidence="3" id="KW-1185">Reference proteome</keyword>
<accession>A0ABR9ACJ4</accession>
<sequence>MEIKKGSLRWTDVEIRAAVDAYLDMLEREQSGQKINKAQENRTLRAGALAERNASAVEYRMQNISAVLSQMGRPGIVGYKPAGHAGANVEKIIRERLNEWDNKPNPEDFGPTADDATLERRATQLEKRTIKNPPEGIAKPQQSASSRAMFVRDPAVRAWVRQQAQGICEGCGESAPFLMNGFPFLEVHHVKHLADQGSDRISNAVALCPNCHRRCHHSSDREEFTASLYQKVLRLTRED</sequence>
<reference evidence="2 3" key="1">
    <citation type="journal article" date="2020" name="FEMS Microbiol. Ecol.">
        <title>Temporal dynamics of bacterial communities during seed development and maturation.</title>
        <authorList>
            <person name="Chesneau G."/>
            <person name="Torres-Cortes G."/>
            <person name="Briand M."/>
            <person name="Darrasse A."/>
            <person name="Preveaux A."/>
            <person name="Marais C."/>
            <person name="Jacques M.A."/>
            <person name="Shade A."/>
            <person name="Barret M."/>
        </authorList>
    </citation>
    <scope>NUCLEOTIDE SEQUENCE [LARGE SCALE GENOMIC DNA]</scope>
    <source>
        <strain evidence="2 3">CFBP13723</strain>
    </source>
</reference>
<dbReference type="InterPro" id="IPR003615">
    <property type="entry name" value="HNH_nuc"/>
</dbReference>
<keyword evidence="2" id="KW-0378">Hydrolase</keyword>
<dbReference type="InterPro" id="IPR002711">
    <property type="entry name" value="HNH"/>
</dbReference>
<dbReference type="CDD" id="cd00085">
    <property type="entry name" value="HNHc"/>
    <property type="match status" value="1"/>
</dbReference>
<evidence type="ECO:0000259" key="1">
    <source>
        <dbReference type="SMART" id="SM00507"/>
    </source>
</evidence>
<dbReference type="GO" id="GO:0004519">
    <property type="term" value="F:endonuclease activity"/>
    <property type="evidence" value="ECO:0007669"/>
    <property type="project" value="UniProtKB-KW"/>
</dbReference>
<keyword evidence="2" id="KW-0255">Endonuclease</keyword>
<name>A0ABR9ACJ4_9PSED</name>
<evidence type="ECO:0000313" key="2">
    <source>
        <dbReference type="EMBL" id="MBD8123609.1"/>
    </source>
</evidence>